<gene>
    <name evidence="1" type="ORF">HNO53_20605</name>
</gene>
<name>A0ABX7WLU4_9GAMM</name>
<keyword evidence="2" id="KW-1185">Reference proteome</keyword>
<dbReference type="RefSeq" id="WP_209474814.1">
    <property type="nucleotide sequence ID" value="NZ_CP053383.1"/>
</dbReference>
<reference evidence="1 2" key="1">
    <citation type="journal article" date="2021" name="Front. Microbiol.">
        <title>Aerobic Denitrification and Heterotrophic Sulfur Oxidation in the Genus Halomonas Revealed by Six Novel Species Characterizations and Genome-Based Analysis.</title>
        <authorList>
            <person name="Wang L."/>
            <person name="Shao Z."/>
        </authorList>
    </citation>
    <scope>NUCLEOTIDE SEQUENCE [LARGE SCALE GENOMIC DNA]</scope>
    <source>
        <strain evidence="1 2">MCCC 1A13718</strain>
    </source>
</reference>
<organism evidence="1 2">
    <name type="scientific">Halomonas sulfidivorans</name>
    <dbReference type="NCBI Taxonomy" id="2733488"/>
    <lineage>
        <taxon>Bacteria</taxon>
        <taxon>Pseudomonadati</taxon>
        <taxon>Pseudomonadota</taxon>
        <taxon>Gammaproteobacteria</taxon>
        <taxon>Oceanospirillales</taxon>
        <taxon>Halomonadaceae</taxon>
        <taxon>Halomonas</taxon>
    </lineage>
</organism>
<evidence type="ECO:0000313" key="1">
    <source>
        <dbReference type="EMBL" id="QTP60901.1"/>
    </source>
</evidence>
<dbReference type="EMBL" id="CP053383">
    <property type="protein sequence ID" value="QTP60901.1"/>
    <property type="molecule type" value="Genomic_DNA"/>
</dbReference>
<protein>
    <submittedName>
        <fullName evidence="1">Uncharacterized protein</fullName>
    </submittedName>
</protein>
<sequence>MSNDNHTDTGASQPSSEVQQLRARVAYLEARLMKRRDEIRELIAERDRFQRLFATACETLGAVQEALGNENTPELTGFEPELVRKLRGERDALVREIEGQQDKEPRS</sequence>
<dbReference type="Proteomes" id="UP000671845">
    <property type="component" value="Chromosome"/>
</dbReference>
<accession>A0ABX7WLU4</accession>
<proteinExistence type="predicted"/>
<evidence type="ECO:0000313" key="2">
    <source>
        <dbReference type="Proteomes" id="UP000671845"/>
    </source>
</evidence>